<dbReference type="GO" id="GO:0000209">
    <property type="term" value="P:protein polyubiquitination"/>
    <property type="evidence" value="ECO:0007669"/>
    <property type="project" value="TreeGrafter"/>
</dbReference>
<protein>
    <recommendedName>
        <fullName evidence="3">F-box domain-containing protein</fullName>
    </recommendedName>
</protein>
<dbReference type="PANTHER" id="PTHR13252">
    <property type="entry name" value="F-BOX ONLY PROTEIN 28"/>
    <property type="match status" value="1"/>
</dbReference>
<dbReference type="AlphaFoldDB" id="A0A9P4I651"/>
<dbReference type="EMBL" id="ML978138">
    <property type="protein sequence ID" value="KAF2093420.1"/>
    <property type="molecule type" value="Genomic_DNA"/>
</dbReference>
<evidence type="ECO:0000313" key="1">
    <source>
        <dbReference type="EMBL" id="KAF2093420.1"/>
    </source>
</evidence>
<dbReference type="InterPro" id="IPR039719">
    <property type="entry name" value="FBXO28"/>
</dbReference>
<name>A0A9P4I651_9PEZI</name>
<sequence>MALPALPNELLLQIATCKLPHSSTVPLDVIRISLIARRFVFLTQDYNCWRARCYQDSRAATRRRREQLLSQQPDNLAALARAVSGVSGLPSSPVVSNPNAPNAEMQAHRLASQEQSRALANWDPAYPTEKVKVNFYQEYIHRHAPIKVSWFETHGGRADGREELPEASGAGILYDSDGRAQRLFAPLEDGSIAIWDSTHSQSRPEDSTQGRLVARSPRGFLSSRRTGGSIVRETGVVECVSIDSRQQRGFFAVENGLVQVDLSTLQIISRDNFVWPVNAISEAAHPTPLTVGTTYHLHLLDPRDRTRDSLDPSPQIDHVGGPQLERRHDISHLINAPPPQYAVLSQPGPLSILHLPEDRAWDGNGDIWVAGRFTHLLNYDRRFFPRLRGTVHSGARISSLTSLPFPFIPRERNLMQSNQLSVTQVTDAKSILGTTIIAAGEYKGKGSLELYGLSPEPEYTTLSTDSFSGLGRGRFSMTGGGGGGNCAQNRQTASSSKLLSVAAHGLKLVYSDGDAKLKWVERDGFTPIREFSIDPDADARGFIDQGHEADPEPSVFATGVDNSGDIVQKIIPTLHRSTLASNEYTPRLHEDSLVVWTGDGRLGMVGFGKHSGWREDAWIERAEQSVEEAERKGEEKQYGQKMREALQWQADEARFMSGLGLPFVARGSWS</sequence>
<evidence type="ECO:0000313" key="2">
    <source>
        <dbReference type="Proteomes" id="UP000799772"/>
    </source>
</evidence>
<gene>
    <name evidence="1" type="ORF">NA57DRAFT_69176</name>
</gene>
<accession>A0A9P4I651</accession>
<evidence type="ECO:0008006" key="3">
    <source>
        <dbReference type="Google" id="ProtNLM"/>
    </source>
</evidence>
<comment type="caution">
    <text evidence="1">The sequence shown here is derived from an EMBL/GenBank/DDBJ whole genome shotgun (WGS) entry which is preliminary data.</text>
</comment>
<organism evidence="1 2">
    <name type="scientific">Rhizodiscina lignyota</name>
    <dbReference type="NCBI Taxonomy" id="1504668"/>
    <lineage>
        <taxon>Eukaryota</taxon>
        <taxon>Fungi</taxon>
        <taxon>Dikarya</taxon>
        <taxon>Ascomycota</taxon>
        <taxon>Pezizomycotina</taxon>
        <taxon>Dothideomycetes</taxon>
        <taxon>Pleosporomycetidae</taxon>
        <taxon>Aulographales</taxon>
        <taxon>Rhizodiscinaceae</taxon>
        <taxon>Rhizodiscina</taxon>
    </lineage>
</organism>
<dbReference type="PANTHER" id="PTHR13252:SF9">
    <property type="entry name" value="F-BOX ONLY PROTEIN 28"/>
    <property type="match status" value="1"/>
</dbReference>
<reference evidence="1" key="1">
    <citation type="journal article" date="2020" name="Stud. Mycol.">
        <title>101 Dothideomycetes genomes: a test case for predicting lifestyles and emergence of pathogens.</title>
        <authorList>
            <person name="Haridas S."/>
            <person name="Albert R."/>
            <person name="Binder M."/>
            <person name="Bloem J."/>
            <person name="Labutti K."/>
            <person name="Salamov A."/>
            <person name="Andreopoulos B."/>
            <person name="Baker S."/>
            <person name="Barry K."/>
            <person name="Bills G."/>
            <person name="Bluhm B."/>
            <person name="Cannon C."/>
            <person name="Castanera R."/>
            <person name="Culley D."/>
            <person name="Daum C."/>
            <person name="Ezra D."/>
            <person name="Gonzalez J."/>
            <person name="Henrissat B."/>
            <person name="Kuo A."/>
            <person name="Liang C."/>
            <person name="Lipzen A."/>
            <person name="Lutzoni F."/>
            <person name="Magnuson J."/>
            <person name="Mondo S."/>
            <person name="Nolan M."/>
            <person name="Ohm R."/>
            <person name="Pangilinan J."/>
            <person name="Park H.-J."/>
            <person name="Ramirez L."/>
            <person name="Alfaro M."/>
            <person name="Sun H."/>
            <person name="Tritt A."/>
            <person name="Yoshinaga Y."/>
            <person name="Zwiers L.-H."/>
            <person name="Turgeon B."/>
            <person name="Goodwin S."/>
            <person name="Spatafora J."/>
            <person name="Crous P."/>
            <person name="Grigoriev I."/>
        </authorList>
    </citation>
    <scope>NUCLEOTIDE SEQUENCE</scope>
    <source>
        <strain evidence="1">CBS 133067</strain>
    </source>
</reference>
<dbReference type="Proteomes" id="UP000799772">
    <property type="component" value="Unassembled WGS sequence"/>
</dbReference>
<dbReference type="OrthoDB" id="3219396at2759"/>
<keyword evidence="2" id="KW-1185">Reference proteome</keyword>
<proteinExistence type="predicted"/>